<dbReference type="Pfam" id="PF02194">
    <property type="entry name" value="PXA"/>
    <property type="match status" value="1"/>
</dbReference>
<name>A0A4U0XXA5_9PEZI</name>
<dbReference type="STRING" id="331657.A0A4U0XXA5"/>
<evidence type="ECO:0000313" key="6">
    <source>
        <dbReference type="Proteomes" id="UP000308768"/>
    </source>
</evidence>
<evidence type="ECO:0000259" key="4">
    <source>
        <dbReference type="PROSITE" id="PS51207"/>
    </source>
</evidence>
<reference evidence="5 6" key="1">
    <citation type="submission" date="2017-03" db="EMBL/GenBank/DDBJ databases">
        <title>Genomes of endolithic fungi from Antarctica.</title>
        <authorList>
            <person name="Coleine C."/>
            <person name="Masonjones S."/>
            <person name="Stajich J.E."/>
        </authorList>
    </citation>
    <scope>NUCLEOTIDE SEQUENCE [LARGE SCALE GENOMIC DNA]</scope>
    <source>
        <strain evidence="5 6">CCFEE 5187</strain>
    </source>
</reference>
<comment type="subcellular location">
    <subcellularLocation>
        <location evidence="1">Cytoplasm</location>
    </subcellularLocation>
</comment>
<dbReference type="GO" id="GO:0045022">
    <property type="term" value="P:early endosome to late endosome transport"/>
    <property type="evidence" value="ECO:0007669"/>
    <property type="project" value="TreeGrafter"/>
</dbReference>
<dbReference type="PANTHER" id="PTHR22999">
    <property type="entry name" value="PX SERINE/THREONINE KINASE PXK"/>
    <property type="match status" value="1"/>
</dbReference>
<organism evidence="5 6">
    <name type="scientific">Cryomyces minteri</name>
    <dbReference type="NCBI Taxonomy" id="331657"/>
    <lineage>
        <taxon>Eukaryota</taxon>
        <taxon>Fungi</taxon>
        <taxon>Dikarya</taxon>
        <taxon>Ascomycota</taxon>
        <taxon>Pezizomycotina</taxon>
        <taxon>Dothideomycetes</taxon>
        <taxon>Dothideomycetes incertae sedis</taxon>
        <taxon>Cryomyces</taxon>
    </lineage>
</organism>
<dbReference type="GO" id="GO:0035091">
    <property type="term" value="F:phosphatidylinositol binding"/>
    <property type="evidence" value="ECO:0007669"/>
    <property type="project" value="TreeGrafter"/>
</dbReference>
<dbReference type="InterPro" id="IPR051837">
    <property type="entry name" value="SortingNexin/PXDomain-PKLike"/>
</dbReference>
<feature type="region of interest" description="Disordered" evidence="3">
    <location>
        <begin position="1"/>
        <end position="49"/>
    </location>
</feature>
<dbReference type="GO" id="GO:0005769">
    <property type="term" value="C:early endosome"/>
    <property type="evidence" value="ECO:0007669"/>
    <property type="project" value="TreeGrafter"/>
</dbReference>
<proteinExistence type="predicted"/>
<dbReference type="OrthoDB" id="5582218at2759"/>
<feature type="domain" description="PXA" evidence="4">
    <location>
        <begin position="96"/>
        <end position="284"/>
    </location>
</feature>
<evidence type="ECO:0000256" key="3">
    <source>
        <dbReference type="SAM" id="MobiDB-lite"/>
    </source>
</evidence>
<dbReference type="PANTHER" id="PTHR22999:SF23">
    <property type="entry name" value="SORTING NEXIN-16"/>
    <property type="match status" value="1"/>
</dbReference>
<gene>
    <name evidence="5" type="ORF">B0A49_05724</name>
</gene>
<comment type="caution">
    <text evidence="5">The sequence shown here is derived from an EMBL/GenBank/DDBJ whole genome shotgun (WGS) entry which is preliminary data.</text>
</comment>
<dbReference type="EMBL" id="NAJN01000023">
    <property type="protein sequence ID" value="TKA81487.1"/>
    <property type="molecule type" value="Genomic_DNA"/>
</dbReference>
<protein>
    <recommendedName>
        <fullName evidence="4">PXA domain-containing protein</fullName>
    </recommendedName>
</protein>
<dbReference type="Proteomes" id="UP000308768">
    <property type="component" value="Unassembled WGS sequence"/>
</dbReference>
<dbReference type="InterPro" id="IPR003114">
    <property type="entry name" value="Phox_assoc"/>
</dbReference>
<dbReference type="GO" id="GO:0005770">
    <property type="term" value="C:late endosome"/>
    <property type="evidence" value="ECO:0007669"/>
    <property type="project" value="TreeGrafter"/>
</dbReference>
<accession>A0A4U0XXA5</accession>
<dbReference type="AlphaFoldDB" id="A0A4U0XXA5"/>
<evidence type="ECO:0000256" key="2">
    <source>
        <dbReference type="ARBA" id="ARBA00022490"/>
    </source>
</evidence>
<keyword evidence="2" id="KW-0963">Cytoplasm</keyword>
<feature type="region of interest" description="Disordered" evidence="3">
    <location>
        <begin position="366"/>
        <end position="399"/>
    </location>
</feature>
<sequence>MTEISPQPPSDSRGRLTGLTTSLVAKAPELRRAPSPSHQPEVSSVASDTTSDQATAAFVRRTLCAHQLHASTLAGGERGRARPPPISELLPPLTSSNEVDLQLYALIAVVVKEFIHGWYSNITPDHTFVDEIVQIIAHCTRALEQRLRKADLEALLLDEIPDAVTAHVHAYGVSRQSLHPGRFVSDPRLTYHTLRPHPALSPNPVETDPATVLKQQQNEAAWRRLLVEGILAVLLPTEDLENGCLRTLVTEVLSEMIIGNGIAGKACEGWLLWEAITKLVEAACKPATVETSVERQDETTVNRLEQFGLLSTEAATKPVACASHQGRESVWASENFWRSIQYVYLGVVALRTIIMALLMSGSILPRPAKSPSHGPTQRNPPIGKEKQPPRKSAPLAPPKNPPILNMSLWSCVGVVLELDMRMPWLSGLLSLLKWTAVMGPGRVGDTNGRLDK</sequence>
<dbReference type="SMART" id="SM00313">
    <property type="entry name" value="PXA"/>
    <property type="match status" value="1"/>
</dbReference>
<evidence type="ECO:0000256" key="1">
    <source>
        <dbReference type="ARBA" id="ARBA00004496"/>
    </source>
</evidence>
<keyword evidence="6" id="KW-1185">Reference proteome</keyword>
<evidence type="ECO:0000313" key="5">
    <source>
        <dbReference type="EMBL" id="TKA81487.1"/>
    </source>
</evidence>
<dbReference type="PROSITE" id="PS51207">
    <property type="entry name" value="PXA"/>
    <property type="match status" value="1"/>
</dbReference>